<organism evidence="1 2">
    <name type="scientific">Riccia fluitans</name>
    <dbReference type="NCBI Taxonomy" id="41844"/>
    <lineage>
        <taxon>Eukaryota</taxon>
        <taxon>Viridiplantae</taxon>
        <taxon>Streptophyta</taxon>
        <taxon>Embryophyta</taxon>
        <taxon>Marchantiophyta</taxon>
        <taxon>Marchantiopsida</taxon>
        <taxon>Marchantiidae</taxon>
        <taxon>Marchantiales</taxon>
        <taxon>Ricciaceae</taxon>
        <taxon>Riccia</taxon>
    </lineage>
</organism>
<comment type="caution">
    <text evidence="1">The sequence shown here is derived from an EMBL/GenBank/DDBJ whole genome shotgun (WGS) entry which is preliminary data.</text>
</comment>
<dbReference type="EMBL" id="JBHFFA010000008">
    <property type="protein sequence ID" value="KAL2608633.1"/>
    <property type="molecule type" value="Genomic_DNA"/>
</dbReference>
<accession>A0ABD1XI48</accession>
<protein>
    <submittedName>
        <fullName evidence="1">Uncharacterized protein</fullName>
    </submittedName>
</protein>
<evidence type="ECO:0000313" key="2">
    <source>
        <dbReference type="Proteomes" id="UP001605036"/>
    </source>
</evidence>
<keyword evidence="2" id="KW-1185">Reference proteome</keyword>
<name>A0ABD1XI48_9MARC</name>
<reference evidence="1 2" key="1">
    <citation type="submission" date="2024-09" db="EMBL/GenBank/DDBJ databases">
        <title>Chromosome-scale assembly of Riccia fluitans.</title>
        <authorList>
            <person name="Paukszto L."/>
            <person name="Sawicki J."/>
            <person name="Karawczyk K."/>
            <person name="Piernik-Szablinska J."/>
            <person name="Szczecinska M."/>
            <person name="Mazdziarz M."/>
        </authorList>
    </citation>
    <scope>NUCLEOTIDE SEQUENCE [LARGE SCALE GENOMIC DNA]</scope>
    <source>
        <strain evidence="1">Rf_01</strain>
        <tissue evidence="1">Aerial parts of the thallus</tissue>
    </source>
</reference>
<proteinExistence type="predicted"/>
<evidence type="ECO:0000313" key="1">
    <source>
        <dbReference type="EMBL" id="KAL2608633.1"/>
    </source>
</evidence>
<dbReference type="AlphaFoldDB" id="A0ABD1XI48"/>
<sequence>MKYLGRLMNGEQDDWAQVMRFFIKQQLQKCTYCRETKYWTAEEGLLLLPSLSMPQSETTNSVLQSWMRSRRFLTLDEQELVLPGSLTRRQLQELMGRYRTRRAFNDQVVFPLLKHLGVRVLANLTDSTGKWWDIARKLNTSGIRFNQVQGEAIDIFQTWLHSVKVGAQKLEDSPSWRWKGANDTWSGWILPSRTWHKMHTVEKTPDDLSDKWPAGPYALTWRERWRKLWDRSAPPG</sequence>
<gene>
    <name evidence="1" type="ORF">R1flu_027206</name>
</gene>
<dbReference type="Proteomes" id="UP001605036">
    <property type="component" value="Unassembled WGS sequence"/>
</dbReference>